<dbReference type="Gene3D" id="3.30.70.100">
    <property type="match status" value="1"/>
</dbReference>
<dbReference type="InterPro" id="IPR007024">
    <property type="entry name" value="BLUF_domain"/>
</dbReference>
<dbReference type="GO" id="GO:0071949">
    <property type="term" value="F:FAD binding"/>
    <property type="evidence" value="ECO:0007669"/>
    <property type="project" value="InterPro"/>
</dbReference>
<evidence type="ECO:0000259" key="1">
    <source>
        <dbReference type="PROSITE" id="PS50925"/>
    </source>
</evidence>
<dbReference type="OrthoDB" id="196105at2"/>
<dbReference type="Proteomes" id="UP000473531">
    <property type="component" value="Unassembled WGS sequence"/>
</dbReference>
<dbReference type="AlphaFoldDB" id="A0A6L7GGL3"/>
<evidence type="ECO:0000313" key="2">
    <source>
        <dbReference type="EMBL" id="MXP15222.1"/>
    </source>
</evidence>
<protein>
    <recommendedName>
        <fullName evidence="1">BLUF domain-containing protein</fullName>
    </recommendedName>
</protein>
<name>A0A6L7GGL3_9SPHN</name>
<keyword evidence="3" id="KW-1185">Reference proteome</keyword>
<dbReference type="PROSITE" id="PS50925">
    <property type="entry name" value="BLUF"/>
    <property type="match status" value="1"/>
</dbReference>
<sequence length="132" mass="15088">MRQYLYTSAASEGFQQLDMVNLLEASSRNNGRNGITGFLVFDGQKFLQLVEGEQENLDALMERLARDPRHCNIRRLDDRATDRRYCPNWTMKRIVLSGNDAAERLGKVLPANLPLTMQRKIRSFIEQSAALA</sequence>
<reference evidence="2 3" key="1">
    <citation type="submission" date="2019-12" db="EMBL/GenBank/DDBJ databases">
        <title>Genomic-based taxomic classification of the family Erythrobacteraceae.</title>
        <authorList>
            <person name="Xu L."/>
        </authorList>
    </citation>
    <scope>NUCLEOTIDE SEQUENCE [LARGE SCALE GENOMIC DNA]</scope>
    <source>
        <strain evidence="2 3">KCTC 52259</strain>
    </source>
</reference>
<accession>A0A6L7GGL3</accession>
<dbReference type="GO" id="GO:0009882">
    <property type="term" value="F:blue light photoreceptor activity"/>
    <property type="evidence" value="ECO:0007669"/>
    <property type="project" value="InterPro"/>
</dbReference>
<organism evidence="2 3">
    <name type="scientific">Allopontixanthobacter confluentis</name>
    <dbReference type="NCBI Taxonomy" id="1849021"/>
    <lineage>
        <taxon>Bacteria</taxon>
        <taxon>Pseudomonadati</taxon>
        <taxon>Pseudomonadota</taxon>
        <taxon>Alphaproteobacteria</taxon>
        <taxon>Sphingomonadales</taxon>
        <taxon>Erythrobacteraceae</taxon>
        <taxon>Allopontixanthobacter</taxon>
    </lineage>
</organism>
<dbReference type="RefSeq" id="WP_160601777.1">
    <property type="nucleotide sequence ID" value="NZ_WTYU01000002.1"/>
</dbReference>
<dbReference type="InterPro" id="IPR036046">
    <property type="entry name" value="Acylphosphatase-like_dom_sf"/>
</dbReference>
<proteinExistence type="predicted"/>
<dbReference type="EMBL" id="WTYU01000002">
    <property type="protein sequence ID" value="MXP15222.1"/>
    <property type="molecule type" value="Genomic_DNA"/>
</dbReference>
<evidence type="ECO:0000313" key="3">
    <source>
        <dbReference type="Proteomes" id="UP000473531"/>
    </source>
</evidence>
<dbReference type="Pfam" id="PF04940">
    <property type="entry name" value="BLUF"/>
    <property type="match status" value="1"/>
</dbReference>
<gene>
    <name evidence="2" type="ORF">GRI44_10725</name>
</gene>
<feature type="domain" description="BLUF" evidence="1">
    <location>
        <begin position="1"/>
        <end position="92"/>
    </location>
</feature>
<dbReference type="SUPFAM" id="SSF54975">
    <property type="entry name" value="Acylphosphatase/BLUF domain-like"/>
    <property type="match status" value="1"/>
</dbReference>
<dbReference type="SMART" id="SM01034">
    <property type="entry name" value="BLUF"/>
    <property type="match status" value="1"/>
</dbReference>
<comment type="caution">
    <text evidence="2">The sequence shown here is derived from an EMBL/GenBank/DDBJ whole genome shotgun (WGS) entry which is preliminary data.</text>
</comment>